<dbReference type="InterPro" id="IPR009003">
    <property type="entry name" value="Peptidase_S1_PA"/>
</dbReference>
<dbReference type="PANTHER" id="PTHR15462:SF19">
    <property type="entry name" value="PEPTIDASE S1 DOMAIN-CONTAINING PROTEIN"/>
    <property type="match status" value="1"/>
</dbReference>
<proteinExistence type="predicted"/>
<feature type="region of interest" description="Disordered" evidence="2">
    <location>
        <begin position="98"/>
        <end position="186"/>
    </location>
</feature>
<accession>A0ABN2TFK2</accession>
<evidence type="ECO:0000313" key="5">
    <source>
        <dbReference type="Proteomes" id="UP001500755"/>
    </source>
</evidence>
<feature type="chain" id="PRO_5045748315" description="V8-like Glu-specific endopeptidase" evidence="3">
    <location>
        <begin position="43"/>
        <end position="403"/>
    </location>
</feature>
<dbReference type="SUPFAM" id="SSF50494">
    <property type="entry name" value="Trypsin-like serine proteases"/>
    <property type="match status" value="1"/>
</dbReference>
<comment type="caution">
    <text evidence="4">The sequence shown here is derived from an EMBL/GenBank/DDBJ whole genome shotgun (WGS) entry which is preliminary data.</text>
</comment>
<feature type="region of interest" description="Disordered" evidence="2">
    <location>
        <begin position="59"/>
        <end position="86"/>
    </location>
</feature>
<dbReference type="EMBL" id="BAAANO010000015">
    <property type="protein sequence ID" value="GAA2007663.1"/>
    <property type="molecule type" value="Genomic_DNA"/>
</dbReference>
<dbReference type="InterPro" id="IPR043504">
    <property type="entry name" value="Peptidase_S1_PA_chymotrypsin"/>
</dbReference>
<feature type="compositionally biased region" description="Low complexity" evidence="2">
    <location>
        <begin position="59"/>
        <end position="79"/>
    </location>
</feature>
<dbReference type="InterPro" id="IPR050966">
    <property type="entry name" value="Glutamyl_endopeptidase"/>
</dbReference>
<feature type="signal peptide" evidence="3">
    <location>
        <begin position="1"/>
        <end position="42"/>
    </location>
</feature>
<keyword evidence="1 3" id="KW-0732">Signal</keyword>
<evidence type="ECO:0000313" key="4">
    <source>
        <dbReference type="EMBL" id="GAA2007663.1"/>
    </source>
</evidence>
<sequence length="403" mass="40327">MKKVATAVPVSAARARSVRSRILAAGSGVVLTGALVAGPAHAASATPTDAGILEGTPALSEDAASSAAESSESSEGAHATRGAPDSRSVLASYWSADRRADARPRTPGVPEWNDSAGPKSGEPASSTAPAAGGGNGGPGGPGNGKGKGDGAVATDPLETKSEPVGPTVVDADDPEPSAELSPVAGKVSFTDPADGLDYTCSGSAVNSESKSLVVTAAHCVHGGPAGGFYENWVFMPAYGAGMSPEGVFAAESMFTFADWAEHGAVGAGFDSDVAFVRTSPNEEGTEVVDEVGGHGLTVGGAHMTEATLYAYPGNIENGELQQECTGAVDEYALEGYTFNRITGCDFGGGSSGGSWLEDYSVDEGLGTVRTVTSFGPANNNRYIAGAYFGTRAGALYDAADAAL</sequence>
<dbReference type="PROSITE" id="PS00134">
    <property type="entry name" value="TRYPSIN_HIS"/>
    <property type="match status" value="1"/>
</dbReference>
<evidence type="ECO:0000256" key="3">
    <source>
        <dbReference type="SAM" id="SignalP"/>
    </source>
</evidence>
<evidence type="ECO:0008006" key="6">
    <source>
        <dbReference type="Google" id="ProtNLM"/>
    </source>
</evidence>
<gene>
    <name evidence="4" type="ORF">GCM10009755_17540</name>
</gene>
<dbReference type="Gene3D" id="2.40.10.10">
    <property type="entry name" value="Trypsin-like serine proteases"/>
    <property type="match status" value="2"/>
</dbReference>
<feature type="compositionally biased region" description="Gly residues" evidence="2">
    <location>
        <begin position="131"/>
        <end position="145"/>
    </location>
</feature>
<dbReference type="PANTHER" id="PTHR15462">
    <property type="entry name" value="SERINE PROTEASE"/>
    <property type="match status" value="1"/>
</dbReference>
<dbReference type="InterPro" id="IPR018114">
    <property type="entry name" value="TRYPSIN_HIS"/>
</dbReference>
<evidence type="ECO:0000256" key="2">
    <source>
        <dbReference type="SAM" id="MobiDB-lite"/>
    </source>
</evidence>
<dbReference type="Proteomes" id="UP001500755">
    <property type="component" value="Unassembled WGS sequence"/>
</dbReference>
<evidence type="ECO:0000256" key="1">
    <source>
        <dbReference type="ARBA" id="ARBA00022729"/>
    </source>
</evidence>
<protein>
    <recommendedName>
        <fullName evidence="6">V8-like Glu-specific endopeptidase</fullName>
    </recommendedName>
</protein>
<keyword evidence="5" id="KW-1185">Reference proteome</keyword>
<name>A0ABN2TFK2_9MICO</name>
<reference evidence="4 5" key="1">
    <citation type="journal article" date="2019" name="Int. J. Syst. Evol. Microbiol.">
        <title>The Global Catalogue of Microorganisms (GCM) 10K type strain sequencing project: providing services to taxonomists for standard genome sequencing and annotation.</title>
        <authorList>
            <consortium name="The Broad Institute Genomics Platform"/>
            <consortium name="The Broad Institute Genome Sequencing Center for Infectious Disease"/>
            <person name="Wu L."/>
            <person name="Ma J."/>
        </authorList>
    </citation>
    <scope>NUCLEOTIDE SEQUENCE [LARGE SCALE GENOMIC DNA]</scope>
    <source>
        <strain evidence="4 5">JCM 14546</strain>
    </source>
</reference>
<organism evidence="4 5">
    <name type="scientific">Brevibacterium samyangense</name>
    <dbReference type="NCBI Taxonomy" id="366888"/>
    <lineage>
        <taxon>Bacteria</taxon>
        <taxon>Bacillati</taxon>
        <taxon>Actinomycetota</taxon>
        <taxon>Actinomycetes</taxon>
        <taxon>Micrococcales</taxon>
        <taxon>Brevibacteriaceae</taxon>
        <taxon>Brevibacterium</taxon>
    </lineage>
</organism>
<dbReference type="RefSeq" id="WP_344308866.1">
    <property type="nucleotide sequence ID" value="NZ_BAAANO010000015.1"/>
</dbReference>